<dbReference type="InterPro" id="IPR012677">
    <property type="entry name" value="Nucleotide-bd_a/b_plait_sf"/>
</dbReference>
<dbReference type="InterPro" id="IPR000504">
    <property type="entry name" value="RRM_dom"/>
</dbReference>
<dbReference type="InterPro" id="IPR035979">
    <property type="entry name" value="RBD_domain_sf"/>
</dbReference>
<dbReference type="Pfam" id="PF00076">
    <property type="entry name" value="RRM_1"/>
    <property type="match status" value="1"/>
</dbReference>
<evidence type="ECO:0000256" key="1">
    <source>
        <dbReference type="ARBA" id="ARBA00022884"/>
    </source>
</evidence>
<proteinExistence type="predicted"/>
<reference evidence="4" key="1">
    <citation type="submission" date="2022-06" db="EMBL/GenBank/DDBJ databases">
        <title>Genome sequence of Phormidium yuhuli AB48 isolated from an industrial photobioreactor environment.</title>
        <authorList>
            <person name="Qiu Y."/>
            <person name="Noonan A.J.C."/>
            <person name="Dofher K."/>
            <person name="Koch M."/>
            <person name="Kieft B."/>
            <person name="Lin X."/>
            <person name="Ziels R.M."/>
            <person name="Hallam S.J."/>
        </authorList>
    </citation>
    <scope>NUCLEOTIDE SEQUENCE</scope>
    <source>
        <strain evidence="4">AB48</strain>
    </source>
</reference>
<dbReference type="EMBL" id="CP098611">
    <property type="protein sequence ID" value="USR90968.1"/>
    <property type="molecule type" value="Genomic_DNA"/>
</dbReference>
<dbReference type="RefSeq" id="WP_252662992.1">
    <property type="nucleotide sequence ID" value="NZ_CP098611.1"/>
</dbReference>
<dbReference type="SUPFAM" id="SSF54928">
    <property type="entry name" value="RNA-binding domain, RBD"/>
    <property type="match status" value="1"/>
</dbReference>
<dbReference type="Gene3D" id="3.30.70.330">
    <property type="match status" value="1"/>
</dbReference>
<protein>
    <submittedName>
        <fullName evidence="4">RNA-binding protein</fullName>
    </submittedName>
</protein>
<keyword evidence="5" id="KW-1185">Reference proteome</keyword>
<sequence>MSIRLYVGNLPKDVEREELQNFFQDAGDLLSVKVITDRKTGKCRGFGFVTAKNDEQADQIVEAFNGKEFKESALKVEKAMPRKKGKEKPDSAPAAKPSSSGNRSNRSTSSTRSSSSESAQPDPRWADELSKLKQMLASQTTNS</sequence>
<dbReference type="PANTHER" id="PTHR48027">
    <property type="entry name" value="HETEROGENEOUS NUCLEAR RIBONUCLEOPROTEIN 87F-RELATED"/>
    <property type="match status" value="1"/>
</dbReference>
<evidence type="ECO:0000313" key="4">
    <source>
        <dbReference type="EMBL" id="USR90968.1"/>
    </source>
</evidence>
<keyword evidence="1" id="KW-0694">RNA-binding</keyword>
<organism evidence="4 5">
    <name type="scientific">Phormidium yuhuli AB48</name>
    <dbReference type="NCBI Taxonomy" id="2940671"/>
    <lineage>
        <taxon>Bacteria</taxon>
        <taxon>Bacillati</taxon>
        <taxon>Cyanobacteriota</taxon>
        <taxon>Cyanophyceae</taxon>
        <taxon>Oscillatoriophycideae</taxon>
        <taxon>Oscillatoriales</taxon>
        <taxon>Oscillatoriaceae</taxon>
        <taxon>Phormidium</taxon>
        <taxon>Phormidium yuhuli</taxon>
    </lineage>
</organism>
<name>A0ABY5AQ18_9CYAN</name>
<accession>A0ABY5AQ18</accession>
<feature type="region of interest" description="Disordered" evidence="2">
    <location>
        <begin position="75"/>
        <end position="127"/>
    </location>
</feature>
<dbReference type="PROSITE" id="PS50102">
    <property type="entry name" value="RRM"/>
    <property type="match status" value="1"/>
</dbReference>
<evidence type="ECO:0000259" key="3">
    <source>
        <dbReference type="PROSITE" id="PS50102"/>
    </source>
</evidence>
<dbReference type="SMART" id="SM00360">
    <property type="entry name" value="RRM"/>
    <property type="match status" value="1"/>
</dbReference>
<feature type="compositionally biased region" description="Low complexity" evidence="2">
    <location>
        <begin position="91"/>
        <end position="118"/>
    </location>
</feature>
<dbReference type="Proteomes" id="UP001056708">
    <property type="component" value="Chromosome"/>
</dbReference>
<feature type="domain" description="RRM" evidence="3">
    <location>
        <begin position="3"/>
        <end position="81"/>
    </location>
</feature>
<gene>
    <name evidence="4" type="ORF">NEA10_19435</name>
</gene>
<evidence type="ECO:0000313" key="5">
    <source>
        <dbReference type="Proteomes" id="UP001056708"/>
    </source>
</evidence>
<evidence type="ECO:0000256" key="2">
    <source>
        <dbReference type="SAM" id="MobiDB-lite"/>
    </source>
</evidence>
<dbReference type="InterPro" id="IPR052462">
    <property type="entry name" value="SLIRP/GR-RBP-like"/>
</dbReference>